<dbReference type="OrthoDB" id="9801699at2"/>
<dbReference type="Proteomes" id="UP000280344">
    <property type="component" value="Chromosome"/>
</dbReference>
<gene>
    <name evidence="3" type="ORF">EJ997_00720</name>
</gene>
<proteinExistence type="predicted"/>
<accession>A0A3Q9G5T8</accession>
<feature type="domain" description="FAD dependent oxidoreductase" evidence="1">
    <location>
        <begin position="6"/>
        <end position="355"/>
    </location>
</feature>
<dbReference type="Pfam" id="PF01266">
    <property type="entry name" value="DAO"/>
    <property type="match status" value="1"/>
</dbReference>
<feature type="domain" description="BFD-like [2Fe-2S]-binding" evidence="2">
    <location>
        <begin position="401"/>
        <end position="451"/>
    </location>
</feature>
<dbReference type="PANTHER" id="PTHR42720">
    <property type="entry name" value="GLYCEROL-3-PHOSPHATE DEHYDROGENASE"/>
    <property type="match status" value="1"/>
</dbReference>
<reference evidence="3 4" key="1">
    <citation type="submission" date="2018-12" db="EMBL/GenBank/DDBJ databases">
        <title>Complete genome sequence of Flaviflexus sp. H23T48.</title>
        <authorList>
            <person name="Bae J.-W."/>
            <person name="Lee J.-Y."/>
        </authorList>
    </citation>
    <scope>NUCLEOTIDE SEQUENCE [LARGE SCALE GENOMIC DNA]</scope>
    <source>
        <strain evidence="3 4">H23T48</strain>
    </source>
</reference>
<dbReference type="InterPro" id="IPR007419">
    <property type="entry name" value="BFD-like_2Fe2S-bd_dom"/>
</dbReference>
<dbReference type="Pfam" id="PF04324">
    <property type="entry name" value="Fer2_BFD"/>
    <property type="match status" value="1"/>
</dbReference>
<dbReference type="SUPFAM" id="SSF54373">
    <property type="entry name" value="FAD-linked reductases, C-terminal domain"/>
    <property type="match status" value="1"/>
</dbReference>
<dbReference type="Gene3D" id="3.50.50.60">
    <property type="entry name" value="FAD/NAD(P)-binding domain"/>
    <property type="match status" value="1"/>
</dbReference>
<dbReference type="EMBL" id="CP034593">
    <property type="protein sequence ID" value="AZQ78086.1"/>
    <property type="molecule type" value="Genomic_DNA"/>
</dbReference>
<evidence type="ECO:0000313" key="3">
    <source>
        <dbReference type="EMBL" id="AZQ78086.1"/>
    </source>
</evidence>
<dbReference type="PANTHER" id="PTHR42720:SF1">
    <property type="entry name" value="GLYCEROL 3-PHOSPHATE OXIDASE"/>
    <property type="match status" value="1"/>
</dbReference>
<organism evidence="3 4">
    <name type="scientific">Flaviflexus ciconiae</name>
    <dbReference type="NCBI Taxonomy" id="2496867"/>
    <lineage>
        <taxon>Bacteria</taxon>
        <taxon>Bacillati</taxon>
        <taxon>Actinomycetota</taxon>
        <taxon>Actinomycetes</taxon>
        <taxon>Actinomycetales</taxon>
        <taxon>Actinomycetaceae</taxon>
        <taxon>Flaviflexus</taxon>
    </lineage>
</organism>
<evidence type="ECO:0000313" key="4">
    <source>
        <dbReference type="Proteomes" id="UP000280344"/>
    </source>
</evidence>
<dbReference type="SUPFAM" id="SSF51905">
    <property type="entry name" value="FAD/NAD(P)-binding domain"/>
    <property type="match status" value="1"/>
</dbReference>
<evidence type="ECO:0000259" key="2">
    <source>
        <dbReference type="Pfam" id="PF04324"/>
    </source>
</evidence>
<dbReference type="InterPro" id="IPR006076">
    <property type="entry name" value="FAD-dep_OxRdtase"/>
</dbReference>
<evidence type="ECO:0000259" key="1">
    <source>
        <dbReference type="Pfam" id="PF01266"/>
    </source>
</evidence>
<dbReference type="AlphaFoldDB" id="A0A3Q9G5T8"/>
<dbReference type="InterPro" id="IPR041854">
    <property type="entry name" value="BFD-like_2Fe2S-bd_dom_sf"/>
</dbReference>
<dbReference type="KEGG" id="flh:EJ997_00720"/>
<keyword evidence="4" id="KW-1185">Reference proteome</keyword>
<dbReference type="InterPro" id="IPR052745">
    <property type="entry name" value="G3P_Oxidase/Oxidoreductase"/>
</dbReference>
<protein>
    <submittedName>
        <fullName evidence="3">FAD/NAD(P)-binding oxidoreductase</fullName>
    </submittedName>
</protein>
<sequence>MTRPYDFAVIGAGVIGSAIARQLAGTSNTVVLLDAREDVCEGTSKANTAILHTGFDASPGTLESQLVREGYFLTEDYCEKTGIGLKKSGAVLVAWDEEELAALPSLQEKAEKNGYNKTEIIDTDGVYELLPHLGDGVKGGLTVPDESIIDAWSLPLAFATDAVNRGATLLLEHEITMVTVGENTTILGTNRGDIEARWVINAAGLGGDHLDRRFGYDRIHVHPRKGELFVFDKLSAELVDKIVLAVPSSKGKGVLVSPTAFGNVMLGPTADDGEDRTDTSTTEEGFDFLIQKGSHIFPQLLDEEVTASYAGLRAAHDLSDYLIEVDGDQRYAIAGAIRSTGLTSAMAVAQYLIDLLKDAGLTLEERSNLPEPPKMAPLGQHQVRPYADAELIDKDPAYGEIVCFCERVTRGEIRDAMNSVIPPTTINGLRRRTRAMNGRCQGFFCGAEVAAQFAAGKKGN</sequence>
<dbReference type="CDD" id="cd19946">
    <property type="entry name" value="GlpA-like_Fer2_BFD-like"/>
    <property type="match status" value="1"/>
</dbReference>
<dbReference type="Gene3D" id="3.30.9.10">
    <property type="entry name" value="D-Amino Acid Oxidase, subunit A, domain 2"/>
    <property type="match status" value="1"/>
</dbReference>
<name>A0A3Q9G5T8_9ACTO</name>
<dbReference type="InterPro" id="IPR036188">
    <property type="entry name" value="FAD/NAD-bd_sf"/>
</dbReference>
<dbReference type="Gene3D" id="1.10.10.1100">
    <property type="entry name" value="BFD-like [2Fe-2S]-binding domain"/>
    <property type="match status" value="1"/>
</dbReference>